<organism evidence="2 3">
    <name type="scientific">Culex quinquefasciatus</name>
    <name type="common">Southern house mosquito</name>
    <name type="synonym">Culex pungens</name>
    <dbReference type="NCBI Taxonomy" id="7176"/>
    <lineage>
        <taxon>Eukaryota</taxon>
        <taxon>Metazoa</taxon>
        <taxon>Ecdysozoa</taxon>
        <taxon>Arthropoda</taxon>
        <taxon>Hexapoda</taxon>
        <taxon>Insecta</taxon>
        <taxon>Pterygota</taxon>
        <taxon>Neoptera</taxon>
        <taxon>Endopterygota</taxon>
        <taxon>Diptera</taxon>
        <taxon>Nematocera</taxon>
        <taxon>Culicoidea</taxon>
        <taxon>Culicidae</taxon>
        <taxon>Culicinae</taxon>
        <taxon>Culicini</taxon>
        <taxon>Culex</taxon>
        <taxon>Culex</taxon>
    </lineage>
</organism>
<feature type="region of interest" description="Disordered" evidence="1">
    <location>
        <begin position="67"/>
        <end position="122"/>
    </location>
</feature>
<protein>
    <submittedName>
        <fullName evidence="2">Uncharacterized protein</fullName>
    </submittedName>
</protein>
<name>A0A1S4J617_CULQU</name>
<sequence length="152" mass="16605">MLFNPVVSCSDLVGKQVSVPKSSPEETILPGGRPARIPSDVQHARVKLHSGHVPATNEYANLYGKVVESPPPINEKPVEKGAAEQEKDEEGDNISLLSTGRKTSAPLRRDEQSDGPRFCRTRPEPRNIVRLIPITNANLMDIMDGAGKLFDL</sequence>
<evidence type="ECO:0000313" key="2">
    <source>
        <dbReference type="EnsemblMetazoa" id="CPIJ002455-PA"/>
    </source>
</evidence>
<feature type="compositionally biased region" description="Basic and acidic residues" evidence="1">
    <location>
        <begin position="76"/>
        <end position="85"/>
    </location>
</feature>
<accession>A0A1S4J617</accession>
<keyword evidence="3" id="KW-1185">Reference proteome</keyword>
<dbReference type="VEuPathDB" id="VectorBase:CPIJ002455"/>
<proteinExistence type="predicted"/>
<dbReference type="EnsemblMetazoa" id="CPIJ002455-RA">
    <property type="protein sequence ID" value="CPIJ002455-PA"/>
    <property type="gene ID" value="CPIJ002455"/>
</dbReference>
<reference evidence="2" key="1">
    <citation type="submission" date="2021-02" db="UniProtKB">
        <authorList>
            <consortium name="EnsemblMetazoa"/>
        </authorList>
    </citation>
    <scope>IDENTIFICATION</scope>
    <source>
        <strain evidence="2">JHB</strain>
    </source>
</reference>
<dbReference type="InParanoid" id="A0A1S4J617"/>
<evidence type="ECO:0000313" key="3">
    <source>
        <dbReference type="Proteomes" id="UP000002320"/>
    </source>
</evidence>
<dbReference type="Proteomes" id="UP000002320">
    <property type="component" value="Unassembled WGS sequence"/>
</dbReference>
<dbReference type="AlphaFoldDB" id="A0A1S4J617"/>
<evidence type="ECO:0000256" key="1">
    <source>
        <dbReference type="SAM" id="MobiDB-lite"/>
    </source>
</evidence>